<dbReference type="AlphaFoldDB" id="A0A8F5BPX8"/>
<keyword evidence="4" id="KW-0560">Oxidoreductase</keyword>
<dbReference type="GO" id="GO:0051262">
    <property type="term" value="P:protein tetramerization"/>
    <property type="evidence" value="ECO:0007669"/>
    <property type="project" value="UniProtKB-ARBA"/>
</dbReference>
<dbReference type="PANTHER" id="PTHR43401:SF4">
    <property type="entry name" value="D-ARABINOSE 1-DEHYDROGENASE (NADP(+))"/>
    <property type="match status" value="1"/>
</dbReference>
<dbReference type="InterPro" id="IPR002328">
    <property type="entry name" value="ADH_Zn_CS"/>
</dbReference>
<dbReference type="CDD" id="cd08260">
    <property type="entry name" value="Zn_ADH6"/>
    <property type="match status" value="1"/>
</dbReference>
<comment type="cofactor">
    <cofactor evidence="6">
        <name>Zn(2+)</name>
        <dbReference type="ChEBI" id="CHEBI:29105"/>
    </cofactor>
</comment>
<dbReference type="SUPFAM" id="SSF50129">
    <property type="entry name" value="GroES-like"/>
    <property type="match status" value="1"/>
</dbReference>
<dbReference type="InterPro" id="IPR020843">
    <property type="entry name" value="ER"/>
</dbReference>
<reference evidence="8" key="1">
    <citation type="journal article" date="2021" name="Environ. Microbiol.">
        <title>New insights into the diversity and evolution of the archaeal mobilome from three complete genomes of Saccharolobus shibatae.</title>
        <authorList>
            <person name="Medvedeva S."/>
            <person name="Brandt D."/>
            <person name="Cvirkaite-Krupovic V."/>
            <person name="Liu Y."/>
            <person name="Severinov K."/>
            <person name="Ishino S."/>
            <person name="Ishino Y."/>
            <person name="Prangishvili D."/>
            <person name="Kalinowski J."/>
            <person name="Krupovic M."/>
        </authorList>
    </citation>
    <scope>NUCLEOTIDE SEQUENCE</scope>
    <source>
        <strain evidence="8">B12</strain>
    </source>
</reference>
<dbReference type="SUPFAM" id="SSF51735">
    <property type="entry name" value="NAD(P)-binding Rossmann-fold domains"/>
    <property type="match status" value="1"/>
</dbReference>
<dbReference type="GO" id="GO:0030554">
    <property type="term" value="F:adenyl nucleotide binding"/>
    <property type="evidence" value="ECO:0007669"/>
    <property type="project" value="UniProtKB-ARBA"/>
</dbReference>
<protein>
    <recommendedName>
        <fullName evidence="7">Enoyl reductase (ER) domain-containing protein</fullName>
    </recommendedName>
</protein>
<sequence>MLHSLRFNQVVNLIYLIYHVKHVRETHFSSKIKFVLMKAARLVEFQKPLKIEELDVPKVEKGDVLLKVISCGICRSDWHLWRGDPALVAYMQWSGGKLPITQGHEVYGEVVEVGENVAKLKKGDKVVMPASSTGDNRTCKYCMEGDSNVCDHLVIAGYGINGCFAEYMLVPERSVIDLVKVPDGIKPEWAALSSCGFGTSWNAFTMKTNLKPGDMVVTIGAGGMGLSGIAIANALGAKVIAVDVNERSLEKAKMLGSIETYKYSGKSEELNNIVEDIMKKYGSVDIVYDTTGIPDAVIPFLPLIRVHGTLLLAGLMMKGKETFPLPADLVVAREIKIQGVLMLPAQKFDAIFKLMKEGKINLDPVTYKIISIYDVNDAYREMSDYKNAGRIIINKFS</sequence>
<proteinExistence type="inferred from homology"/>
<dbReference type="InterPro" id="IPR011032">
    <property type="entry name" value="GroES-like_sf"/>
</dbReference>
<dbReference type="GO" id="GO:0008270">
    <property type="term" value="F:zinc ion binding"/>
    <property type="evidence" value="ECO:0007669"/>
    <property type="project" value="InterPro"/>
</dbReference>
<dbReference type="Gene3D" id="3.40.50.720">
    <property type="entry name" value="NAD(P)-binding Rossmann-like Domain"/>
    <property type="match status" value="1"/>
</dbReference>
<evidence type="ECO:0000256" key="5">
    <source>
        <dbReference type="ARBA" id="ARBA00023277"/>
    </source>
</evidence>
<dbReference type="Proteomes" id="UP000694018">
    <property type="component" value="Chromosome"/>
</dbReference>
<dbReference type="InterPro" id="IPR036291">
    <property type="entry name" value="NAD(P)-bd_dom_sf"/>
</dbReference>
<feature type="domain" description="Enoyl reductase (ER)" evidence="7">
    <location>
        <begin position="47"/>
        <end position="393"/>
    </location>
</feature>
<dbReference type="PANTHER" id="PTHR43401">
    <property type="entry name" value="L-THREONINE 3-DEHYDROGENASE"/>
    <property type="match status" value="1"/>
</dbReference>
<dbReference type="KEGG" id="sshi:J5U23_02007"/>
<dbReference type="GO" id="GO:0043168">
    <property type="term" value="F:anion binding"/>
    <property type="evidence" value="ECO:0007669"/>
    <property type="project" value="UniProtKB-ARBA"/>
</dbReference>
<evidence type="ECO:0000313" key="9">
    <source>
        <dbReference type="Proteomes" id="UP000694018"/>
    </source>
</evidence>
<organism evidence="8 9">
    <name type="scientific">Saccharolobus shibatae (strain ATCC 51178 / DSM 5389 / JCM 8931 / NBRC 15437 / B12)</name>
    <name type="common">Sulfolobus shibatae</name>
    <dbReference type="NCBI Taxonomy" id="523848"/>
    <lineage>
        <taxon>Archaea</taxon>
        <taxon>Thermoproteota</taxon>
        <taxon>Thermoprotei</taxon>
        <taxon>Sulfolobales</taxon>
        <taxon>Sulfolobaceae</taxon>
        <taxon>Saccharolobus</taxon>
    </lineage>
</organism>
<accession>A0A8F5BPX8</accession>
<dbReference type="Pfam" id="PF00107">
    <property type="entry name" value="ADH_zinc_N"/>
    <property type="match status" value="1"/>
</dbReference>
<evidence type="ECO:0000256" key="1">
    <source>
        <dbReference type="ARBA" id="ARBA00022723"/>
    </source>
</evidence>
<dbReference type="GO" id="GO:0016491">
    <property type="term" value="F:oxidoreductase activity"/>
    <property type="evidence" value="ECO:0007669"/>
    <property type="project" value="UniProtKB-KW"/>
</dbReference>
<evidence type="ECO:0000256" key="4">
    <source>
        <dbReference type="ARBA" id="ARBA00023002"/>
    </source>
</evidence>
<gene>
    <name evidence="8" type="ORF">J5U23_02007</name>
</gene>
<dbReference type="Gene3D" id="3.90.180.10">
    <property type="entry name" value="Medium-chain alcohol dehydrogenases, catalytic domain"/>
    <property type="match status" value="1"/>
</dbReference>
<name>A0A8F5BPX8_SACSH</name>
<evidence type="ECO:0000259" key="7">
    <source>
        <dbReference type="SMART" id="SM00829"/>
    </source>
</evidence>
<comment type="similarity">
    <text evidence="6">Belongs to the zinc-containing alcohol dehydrogenase family.</text>
</comment>
<evidence type="ECO:0000256" key="6">
    <source>
        <dbReference type="RuleBase" id="RU361277"/>
    </source>
</evidence>
<dbReference type="Pfam" id="PF08240">
    <property type="entry name" value="ADH_N"/>
    <property type="match status" value="1"/>
</dbReference>
<keyword evidence="2 6" id="KW-0862">Zinc</keyword>
<keyword evidence="3" id="KW-0521">NADP</keyword>
<keyword evidence="1 6" id="KW-0479">Metal-binding</keyword>
<dbReference type="InterPro" id="IPR013154">
    <property type="entry name" value="ADH-like_N"/>
</dbReference>
<evidence type="ECO:0000313" key="8">
    <source>
        <dbReference type="EMBL" id="QXJ29138.1"/>
    </source>
</evidence>
<evidence type="ECO:0000256" key="2">
    <source>
        <dbReference type="ARBA" id="ARBA00022833"/>
    </source>
</evidence>
<keyword evidence="5" id="KW-0119">Carbohydrate metabolism</keyword>
<evidence type="ECO:0000256" key="3">
    <source>
        <dbReference type="ARBA" id="ARBA00022857"/>
    </source>
</evidence>
<dbReference type="PROSITE" id="PS00059">
    <property type="entry name" value="ADH_ZINC"/>
    <property type="match status" value="1"/>
</dbReference>
<dbReference type="EMBL" id="CP077717">
    <property type="protein sequence ID" value="QXJ29138.1"/>
    <property type="molecule type" value="Genomic_DNA"/>
</dbReference>
<dbReference type="InterPro" id="IPR013149">
    <property type="entry name" value="ADH-like_C"/>
</dbReference>
<dbReference type="SMART" id="SM00829">
    <property type="entry name" value="PKS_ER"/>
    <property type="match status" value="1"/>
</dbReference>
<dbReference type="InterPro" id="IPR050129">
    <property type="entry name" value="Zn_alcohol_dh"/>
</dbReference>